<reference evidence="8 9" key="1">
    <citation type="submission" date="2017-09" db="EMBL/GenBank/DDBJ databases">
        <title>Sphingomonas spermidinifaciens 9NM-10, whole genome shotgun sequence.</title>
        <authorList>
            <person name="Feng G."/>
            <person name="Zhu H."/>
        </authorList>
    </citation>
    <scope>NUCLEOTIDE SEQUENCE [LARGE SCALE GENOMIC DNA]</scope>
    <source>
        <strain evidence="8 9">9NM-10</strain>
    </source>
</reference>
<dbReference type="InterPro" id="IPR000531">
    <property type="entry name" value="Beta-barrel_TonB"/>
</dbReference>
<evidence type="ECO:0000256" key="5">
    <source>
        <dbReference type="SAM" id="SignalP"/>
    </source>
</evidence>
<sequence length="1009" mass="109538">MRDEGGETMTKARAATTSWLGASTLILAATIAAPAAAQTAEDTPGAAEQTGAEDEQAEAITVTGRRAALQAADDRKRRSDSIINSVVADEAGKLPDNSITEVLQRVSGVSIVRFAALNDPDHFSVEGSGIQVRGLNGVASRLNGREIFSANGGRALVWGDVTPELMSAVDVYKSATADLIEGGTGGQIDLRTKLPFDYNRGWHFAGSAEASYGDLAKNADYAFSGLVSGRWETGIGDVGLLVDLATSRLTSLSNFFRAEPYFKKRLPGETEDVFIPGGFDFGDEEFQRDRSGIYVAAQWAPSNDLEFTGIFFQSRYTNLNQSHFSMVAQQDLAVERGNSRFDEDGGLLSTEAMFQRDPNTFLPTGGGIVSGGGVEGTRSGSLTRDISGQFEWRPGQGPLKLSGAYQNILSTSRADRLAIFREVPYPTSFGIDLTGTFPSVTVDTSGDRFTNPANYFWSAAMPHNERNRGTLDSANLDAEYTFDDDSFFRAVKAGARWSDRRERDFNNGYTWTALGRGWNGDPQLTFANAAPGDVDNYAFKDFFHGQIAVPAQMLWPTIDLVRNLDVDLLHRSPPAGFCPAGSEFNCSASGPLPDSTYGGPRARPNEFLPQDLGIWRTQTWAGYAQVRFGHDYVPGTIGVSGNIGGRIVRVKNESQGFIVQNGFSYIRDGQTVQLATRVDPRGGEAEFTRFLPAINVQLQPSETTKVRAAYNITTDLPTFNATRGGGDIGVATTANPVQGQPGIFTNFTASTGNPLLPPARADNFDLSFEWYVKPGTLFYLNGFYKRLKDLPIYSLTERAVTIYYQDGTSEDVLAAATDVITAPAAAEVKGVEVGGRAFLDMLPGALAGLGFEGNYTFIDSKNPGDLYRDIDGNIRNDAPLQGLSKHNFNATLLYERQRVSVRIAYSWRSRYLQSTNSNGTNPTYNFVSAPGAPPQAIQIALPVYGDAYGQVDTGVTVKATEELSLTLRATNVFNATQRTLMGGYRNDAIYTRSWFQSDRRVALGVNFAF</sequence>
<evidence type="ECO:0000313" key="8">
    <source>
        <dbReference type="EMBL" id="PCD03616.1"/>
    </source>
</evidence>
<evidence type="ECO:0000256" key="3">
    <source>
        <dbReference type="ARBA" id="ARBA00023237"/>
    </source>
</evidence>
<keyword evidence="3" id="KW-0998">Cell outer membrane</keyword>
<dbReference type="AlphaFoldDB" id="A0A2A4B7J4"/>
<dbReference type="InterPro" id="IPR036942">
    <property type="entry name" value="Beta-barrel_TonB_sf"/>
</dbReference>
<organism evidence="8 9">
    <name type="scientific">Sphingomonas spermidinifaciens</name>
    <dbReference type="NCBI Taxonomy" id="1141889"/>
    <lineage>
        <taxon>Bacteria</taxon>
        <taxon>Pseudomonadati</taxon>
        <taxon>Pseudomonadota</taxon>
        <taxon>Alphaproteobacteria</taxon>
        <taxon>Sphingomonadales</taxon>
        <taxon>Sphingomonadaceae</taxon>
        <taxon>Sphingomonas</taxon>
    </lineage>
</organism>
<feature type="domain" description="TonB-dependent receptor plug" evidence="7">
    <location>
        <begin position="76"/>
        <end position="186"/>
    </location>
</feature>
<comment type="subcellular location">
    <subcellularLocation>
        <location evidence="1 4">Cell outer membrane</location>
    </subcellularLocation>
</comment>
<evidence type="ECO:0008006" key="10">
    <source>
        <dbReference type="Google" id="ProtNLM"/>
    </source>
</evidence>
<accession>A0A2A4B7J4</accession>
<dbReference type="InterPro" id="IPR012910">
    <property type="entry name" value="Plug_dom"/>
</dbReference>
<name>A0A2A4B7J4_9SPHN</name>
<gene>
    <name evidence="8" type="ORF">COC42_04435</name>
</gene>
<dbReference type="Pfam" id="PF00593">
    <property type="entry name" value="TonB_dep_Rec_b-barrel"/>
    <property type="match status" value="1"/>
</dbReference>
<dbReference type="Gene3D" id="2.40.170.20">
    <property type="entry name" value="TonB-dependent receptor, beta-barrel domain"/>
    <property type="match status" value="1"/>
</dbReference>
<evidence type="ECO:0000259" key="6">
    <source>
        <dbReference type="Pfam" id="PF00593"/>
    </source>
</evidence>
<feature type="signal peptide" evidence="5">
    <location>
        <begin position="1"/>
        <end position="37"/>
    </location>
</feature>
<evidence type="ECO:0000259" key="7">
    <source>
        <dbReference type="Pfam" id="PF07715"/>
    </source>
</evidence>
<dbReference type="Proteomes" id="UP000218366">
    <property type="component" value="Unassembled WGS sequence"/>
</dbReference>
<evidence type="ECO:0000256" key="2">
    <source>
        <dbReference type="ARBA" id="ARBA00023136"/>
    </source>
</evidence>
<keyword evidence="4" id="KW-0798">TonB box</keyword>
<evidence type="ECO:0000256" key="4">
    <source>
        <dbReference type="RuleBase" id="RU003357"/>
    </source>
</evidence>
<comment type="caution">
    <text evidence="8">The sequence shown here is derived from an EMBL/GenBank/DDBJ whole genome shotgun (WGS) entry which is preliminary data.</text>
</comment>
<dbReference type="InterPro" id="IPR010104">
    <property type="entry name" value="TonB_rcpt_bac"/>
</dbReference>
<keyword evidence="2 4" id="KW-0472">Membrane</keyword>
<feature type="chain" id="PRO_5013399679" description="TonB-dependent receptor" evidence="5">
    <location>
        <begin position="38"/>
        <end position="1009"/>
    </location>
</feature>
<dbReference type="SUPFAM" id="SSF56935">
    <property type="entry name" value="Porins"/>
    <property type="match status" value="1"/>
</dbReference>
<dbReference type="NCBIfam" id="TIGR01782">
    <property type="entry name" value="TonB-Xanth-Caul"/>
    <property type="match status" value="1"/>
</dbReference>
<keyword evidence="9" id="KW-1185">Reference proteome</keyword>
<proteinExistence type="inferred from homology"/>
<dbReference type="Pfam" id="PF07715">
    <property type="entry name" value="Plug"/>
    <property type="match status" value="1"/>
</dbReference>
<dbReference type="Gene3D" id="2.170.130.10">
    <property type="entry name" value="TonB-dependent receptor, plug domain"/>
    <property type="match status" value="1"/>
</dbReference>
<dbReference type="InterPro" id="IPR037066">
    <property type="entry name" value="Plug_dom_sf"/>
</dbReference>
<dbReference type="PANTHER" id="PTHR40980:SF3">
    <property type="entry name" value="TONB-DEPENDENT RECEPTOR-LIKE BETA-BARREL DOMAIN-CONTAINING PROTEIN"/>
    <property type="match status" value="1"/>
</dbReference>
<evidence type="ECO:0000313" key="9">
    <source>
        <dbReference type="Proteomes" id="UP000218366"/>
    </source>
</evidence>
<comment type="similarity">
    <text evidence="4">Belongs to the TonB-dependent receptor family.</text>
</comment>
<dbReference type="GO" id="GO:0009279">
    <property type="term" value="C:cell outer membrane"/>
    <property type="evidence" value="ECO:0007669"/>
    <property type="project" value="UniProtKB-SubCell"/>
</dbReference>
<protein>
    <recommendedName>
        <fullName evidence="10">TonB-dependent receptor</fullName>
    </recommendedName>
</protein>
<dbReference type="EMBL" id="NWMW01000001">
    <property type="protein sequence ID" value="PCD03616.1"/>
    <property type="molecule type" value="Genomic_DNA"/>
</dbReference>
<dbReference type="PANTHER" id="PTHR40980">
    <property type="entry name" value="PLUG DOMAIN-CONTAINING PROTEIN"/>
    <property type="match status" value="1"/>
</dbReference>
<feature type="domain" description="TonB-dependent receptor-like beta-barrel" evidence="6">
    <location>
        <begin position="435"/>
        <end position="972"/>
    </location>
</feature>
<keyword evidence="5" id="KW-0732">Signal</keyword>
<evidence type="ECO:0000256" key="1">
    <source>
        <dbReference type="ARBA" id="ARBA00004442"/>
    </source>
</evidence>